<comment type="subcellular location">
    <subcellularLocation>
        <location evidence="1">Nucleus</location>
    </subcellularLocation>
</comment>
<evidence type="ECO:0000256" key="5">
    <source>
        <dbReference type="ARBA" id="ARBA00023242"/>
    </source>
</evidence>
<dbReference type="EMBL" id="SWLB01000008">
    <property type="protein sequence ID" value="KAF3336120.1"/>
    <property type="molecule type" value="Genomic_DNA"/>
</dbReference>
<keyword evidence="3" id="KW-0227">DNA damage</keyword>
<name>A0A833VPN8_9POAL</name>
<dbReference type="GO" id="GO:0005634">
    <property type="term" value="C:nucleus"/>
    <property type="evidence" value="ECO:0007669"/>
    <property type="project" value="UniProtKB-SubCell"/>
</dbReference>
<dbReference type="GO" id="GO:0006281">
    <property type="term" value="P:DNA repair"/>
    <property type="evidence" value="ECO:0007669"/>
    <property type="project" value="InterPro"/>
</dbReference>
<keyword evidence="2" id="KW-0547">Nucleotide-binding</keyword>
<proteinExistence type="predicted"/>
<dbReference type="PANTHER" id="PTHR12172:SF1">
    <property type="entry name" value="P-LOOP CONTAINING NUCLEOSIDE TRIPHOSPHATE HYDROLASES SUPERFAMILY PROTEIN"/>
    <property type="match status" value="1"/>
</dbReference>
<keyword evidence="8" id="KW-1185">Reference proteome</keyword>
<dbReference type="GO" id="GO:0005524">
    <property type="term" value="F:ATP binding"/>
    <property type="evidence" value="ECO:0007669"/>
    <property type="project" value="UniProtKB-KW"/>
</dbReference>
<comment type="caution">
    <text evidence="7">The sequence shown here is derived from an EMBL/GenBank/DDBJ whole genome shotgun (WGS) entry which is preliminary data.</text>
</comment>
<dbReference type="GO" id="GO:0003689">
    <property type="term" value="F:DNA clamp loader activity"/>
    <property type="evidence" value="ECO:0007669"/>
    <property type="project" value="TreeGrafter"/>
</dbReference>
<reference evidence="7" key="1">
    <citation type="submission" date="2020-01" db="EMBL/GenBank/DDBJ databases">
        <title>Genome sequence of Kobresia littledalei, the first chromosome-level genome in the family Cyperaceae.</title>
        <authorList>
            <person name="Qu G."/>
        </authorList>
    </citation>
    <scope>NUCLEOTIDE SEQUENCE</scope>
    <source>
        <strain evidence="7">C.B.Clarke</strain>
        <tissue evidence="7">Leaf</tissue>
    </source>
</reference>
<dbReference type="GO" id="GO:0003682">
    <property type="term" value="F:chromatin binding"/>
    <property type="evidence" value="ECO:0007669"/>
    <property type="project" value="TreeGrafter"/>
</dbReference>
<dbReference type="GO" id="GO:0000077">
    <property type="term" value="P:DNA damage checkpoint signaling"/>
    <property type="evidence" value="ECO:0007669"/>
    <property type="project" value="TreeGrafter"/>
</dbReference>
<evidence type="ECO:0000256" key="6">
    <source>
        <dbReference type="ARBA" id="ARBA00023306"/>
    </source>
</evidence>
<dbReference type="InterPro" id="IPR004582">
    <property type="entry name" value="Checkpoint_prot_Rad17_Rad24"/>
</dbReference>
<dbReference type="GO" id="GO:0033314">
    <property type="term" value="P:mitotic DNA replication checkpoint signaling"/>
    <property type="evidence" value="ECO:0007669"/>
    <property type="project" value="TreeGrafter"/>
</dbReference>
<evidence type="ECO:0000256" key="2">
    <source>
        <dbReference type="ARBA" id="ARBA00022741"/>
    </source>
</evidence>
<accession>A0A833VPN8</accession>
<dbReference type="OrthoDB" id="9996895at2759"/>
<evidence type="ECO:0000313" key="7">
    <source>
        <dbReference type="EMBL" id="KAF3336120.1"/>
    </source>
</evidence>
<gene>
    <name evidence="7" type="ORF">FCM35_KLT20627</name>
</gene>
<evidence type="ECO:0000256" key="4">
    <source>
        <dbReference type="ARBA" id="ARBA00022840"/>
    </source>
</evidence>
<organism evidence="7 8">
    <name type="scientific">Carex littledalei</name>
    <dbReference type="NCBI Taxonomy" id="544730"/>
    <lineage>
        <taxon>Eukaryota</taxon>
        <taxon>Viridiplantae</taxon>
        <taxon>Streptophyta</taxon>
        <taxon>Embryophyta</taxon>
        <taxon>Tracheophyta</taxon>
        <taxon>Spermatophyta</taxon>
        <taxon>Magnoliopsida</taxon>
        <taxon>Liliopsida</taxon>
        <taxon>Poales</taxon>
        <taxon>Cyperaceae</taxon>
        <taxon>Cyperoideae</taxon>
        <taxon>Cariceae</taxon>
        <taxon>Carex</taxon>
        <taxon>Carex subgen. Euthyceras</taxon>
    </lineage>
</organism>
<dbReference type="PANTHER" id="PTHR12172">
    <property type="entry name" value="CELL CYCLE CHECKPOINT PROTEIN RAD17"/>
    <property type="match status" value="1"/>
</dbReference>
<sequence>MLGGGEEEVTEGDRTNRSVLSLDLPSHGTGDIIRPEIAFLLLHLIVYRVALKLKMTISKREMERLSQNSSLVHPLPSLDMLDQSLAPSDEPDDLSSYDMQLEMGSIYAQHGLGFYMGSCVVCENRAGLAQVMLASSSNSAAIGRLLTSSFSSEEILHGGLAPNKLSSSLAQISKQQQQESSLYNAGLPIVPRMLSLSVTGPSFHEYISSTSQISKLEFSRLSQNELWGSSRKSRQSRHYLTTGKLQLSPEEAELLARCNSYDGNICH</sequence>
<keyword evidence="6" id="KW-0131">Cell cycle</keyword>
<dbReference type="Proteomes" id="UP000623129">
    <property type="component" value="Unassembled WGS sequence"/>
</dbReference>
<dbReference type="AlphaFoldDB" id="A0A833VPN8"/>
<protein>
    <submittedName>
        <fullName evidence="7">Uncharacterized protein</fullName>
    </submittedName>
</protein>
<keyword evidence="4" id="KW-0067">ATP-binding</keyword>
<evidence type="ECO:0000256" key="1">
    <source>
        <dbReference type="ARBA" id="ARBA00004123"/>
    </source>
</evidence>
<keyword evidence="5" id="KW-0539">Nucleus</keyword>
<evidence type="ECO:0000256" key="3">
    <source>
        <dbReference type="ARBA" id="ARBA00022763"/>
    </source>
</evidence>
<evidence type="ECO:0000313" key="8">
    <source>
        <dbReference type="Proteomes" id="UP000623129"/>
    </source>
</evidence>